<gene>
    <name evidence="4" type="ORF">BTO20_21525</name>
</gene>
<dbReference type="Gene3D" id="3.90.850.10">
    <property type="entry name" value="Fumarylacetoacetase-like, C-terminal domain"/>
    <property type="match status" value="1"/>
</dbReference>
<dbReference type="KEGG" id="mdx:BTO20_21525"/>
<accession>A0A1Y0CF76</accession>
<evidence type="ECO:0000256" key="1">
    <source>
        <dbReference type="ARBA" id="ARBA00010211"/>
    </source>
</evidence>
<evidence type="ECO:0000259" key="3">
    <source>
        <dbReference type="Pfam" id="PF01557"/>
    </source>
</evidence>
<reference evidence="4 5" key="1">
    <citation type="submission" date="2017-04" db="EMBL/GenBank/DDBJ databases">
        <title>Whole Genome Sequence of 1,4-Dioxane Degrading Bacterium Mycobacterium dioxanotrophicus PH-06.</title>
        <authorList>
            <person name="He Y."/>
        </authorList>
    </citation>
    <scope>NUCLEOTIDE SEQUENCE [LARGE SCALE GENOMIC DNA]</scope>
    <source>
        <strain evidence="4 5">PH-06</strain>
    </source>
</reference>
<feature type="domain" description="Fumarylacetoacetase-like C-terminal" evidence="3">
    <location>
        <begin position="81"/>
        <end position="282"/>
    </location>
</feature>
<dbReference type="InterPro" id="IPR036663">
    <property type="entry name" value="Fumarylacetoacetase_C_sf"/>
</dbReference>
<keyword evidence="5" id="KW-1185">Reference proteome</keyword>
<protein>
    <recommendedName>
        <fullName evidence="3">Fumarylacetoacetase-like C-terminal domain-containing protein</fullName>
    </recommendedName>
</protein>
<dbReference type="GO" id="GO:0044281">
    <property type="term" value="P:small molecule metabolic process"/>
    <property type="evidence" value="ECO:0007669"/>
    <property type="project" value="UniProtKB-ARBA"/>
</dbReference>
<proteinExistence type="inferred from homology"/>
<dbReference type="InterPro" id="IPR051121">
    <property type="entry name" value="FAH"/>
</dbReference>
<comment type="similarity">
    <text evidence="1">Belongs to the FAH family.</text>
</comment>
<dbReference type="GO" id="GO:0046872">
    <property type="term" value="F:metal ion binding"/>
    <property type="evidence" value="ECO:0007669"/>
    <property type="project" value="UniProtKB-KW"/>
</dbReference>
<dbReference type="GO" id="GO:0003824">
    <property type="term" value="F:catalytic activity"/>
    <property type="evidence" value="ECO:0007669"/>
    <property type="project" value="InterPro"/>
</dbReference>
<keyword evidence="2" id="KW-0479">Metal-binding</keyword>
<dbReference type="EMBL" id="CP020809">
    <property type="protein sequence ID" value="ART73792.1"/>
    <property type="molecule type" value="Genomic_DNA"/>
</dbReference>
<sequence>MQLSTIRASGAETTAVVVDPAYGMIDVSSLLGEVHSDAGSVIRAGVSGSRLAEALSSVSPRRFRDPGEAVFVAPVQEPGMIWGIGLNYREHAADLSERAPQEAPASFIKGSHTLIGPGDPIPIPWQSERTTAEAELGLVFGRRARNLSNDEAMSAIWGVVPILDQTAEDLLQRNPRYLTLSKNFPGFLSCGPGIVPLCELDNRAGDIDDVVVQTVINGVLHRENRVSNMTFRPRDLIAFHTQLFEFKPGDIISTGTPGAVEIKPADTVECRIVGVGSLQNPVTSGPPIPP</sequence>
<name>A0A1Y0CF76_9MYCO</name>
<evidence type="ECO:0000256" key="2">
    <source>
        <dbReference type="ARBA" id="ARBA00022723"/>
    </source>
</evidence>
<dbReference type="Pfam" id="PF01557">
    <property type="entry name" value="FAA_hydrolase"/>
    <property type="match status" value="1"/>
</dbReference>
<dbReference type="PANTHER" id="PTHR42796">
    <property type="entry name" value="FUMARYLACETOACETATE HYDROLASE DOMAIN-CONTAINING PROTEIN 2A-RELATED"/>
    <property type="match status" value="1"/>
</dbReference>
<organism evidence="4 5">
    <name type="scientific">Mycobacterium dioxanotrophicus</name>
    <dbReference type="NCBI Taxonomy" id="482462"/>
    <lineage>
        <taxon>Bacteria</taxon>
        <taxon>Bacillati</taxon>
        <taxon>Actinomycetota</taxon>
        <taxon>Actinomycetes</taxon>
        <taxon>Mycobacteriales</taxon>
        <taxon>Mycobacteriaceae</taxon>
        <taxon>Mycobacterium</taxon>
    </lineage>
</organism>
<evidence type="ECO:0000313" key="4">
    <source>
        <dbReference type="EMBL" id="ART73792.1"/>
    </source>
</evidence>
<dbReference type="SUPFAM" id="SSF56529">
    <property type="entry name" value="FAH"/>
    <property type="match status" value="1"/>
</dbReference>
<evidence type="ECO:0000313" key="5">
    <source>
        <dbReference type="Proteomes" id="UP000195331"/>
    </source>
</evidence>
<dbReference type="PANTHER" id="PTHR42796:SF4">
    <property type="entry name" value="FUMARYLACETOACETATE HYDROLASE DOMAIN-CONTAINING PROTEIN 2A"/>
    <property type="match status" value="1"/>
</dbReference>
<dbReference type="InterPro" id="IPR011234">
    <property type="entry name" value="Fumarylacetoacetase-like_C"/>
</dbReference>
<dbReference type="AlphaFoldDB" id="A0A1Y0CF76"/>
<dbReference type="Proteomes" id="UP000195331">
    <property type="component" value="Chromosome"/>
</dbReference>